<keyword evidence="12" id="KW-0862">Zinc</keyword>
<feature type="domain" description="Peptidase M14" evidence="26">
    <location>
        <begin position="156"/>
        <end position="540"/>
    </location>
</feature>
<dbReference type="Ensembl" id="ENSPKIT00000014503.1">
    <property type="protein sequence ID" value="ENSPKIP00000033612.1"/>
    <property type="gene ID" value="ENSPKIG00000013187.1"/>
</dbReference>
<dbReference type="GO" id="GO:0005819">
    <property type="term" value="C:spindle"/>
    <property type="evidence" value="ECO:0007669"/>
    <property type="project" value="UniProtKB-SubCell"/>
</dbReference>
<evidence type="ECO:0000256" key="22">
    <source>
        <dbReference type="ARBA" id="ARBA00032928"/>
    </source>
</evidence>
<feature type="region of interest" description="Disordered" evidence="25">
    <location>
        <begin position="359"/>
        <end position="391"/>
    </location>
</feature>
<keyword evidence="7" id="KW-0963">Cytoplasm</keyword>
<evidence type="ECO:0000313" key="28">
    <source>
        <dbReference type="Proteomes" id="UP000261540"/>
    </source>
</evidence>
<evidence type="ECO:0000256" key="11">
    <source>
        <dbReference type="ARBA" id="ARBA00022801"/>
    </source>
</evidence>
<dbReference type="Gene3D" id="2.60.40.3120">
    <property type="match status" value="1"/>
</dbReference>
<proteinExistence type="inferred from homology"/>
<dbReference type="Gene3D" id="3.40.630.10">
    <property type="entry name" value="Zn peptidases"/>
    <property type="match status" value="1"/>
</dbReference>
<comment type="catalytic activity">
    <reaction evidence="23">
        <text>gamma-L-glutamyl-L-glutamyl-[protein] + H2O = L-glutamyl-[protein] + L-glutamate</text>
        <dbReference type="Rhea" id="RHEA:60152"/>
        <dbReference type="Rhea" id="RHEA-COMP:10208"/>
        <dbReference type="Rhea" id="RHEA-COMP:15517"/>
        <dbReference type="ChEBI" id="CHEBI:15377"/>
        <dbReference type="ChEBI" id="CHEBI:29973"/>
        <dbReference type="ChEBI" id="CHEBI:29985"/>
        <dbReference type="ChEBI" id="CHEBI:143622"/>
    </reaction>
    <physiologicalReaction direction="left-to-right" evidence="23">
        <dbReference type="Rhea" id="RHEA:60153"/>
    </physiologicalReaction>
</comment>
<dbReference type="GO" id="GO:0030496">
    <property type="term" value="C:midbody"/>
    <property type="evidence" value="ECO:0007669"/>
    <property type="project" value="UniProtKB-SubCell"/>
</dbReference>
<evidence type="ECO:0000256" key="23">
    <source>
        <dbReference type="ARBA" id="ARBA00047714"/>
    </source>
</evidence>
<dbReference type="InterPro" id="IPR050821">
    <property type="entry name" value="Cytosolic_carboxypeptidase"/>
</dbReference>
<evidence type="ECO:0000256" key="3">
    <source>
        <dbReference type="ARBA" id="ARBA00004186"/>
    </source>
</evidence>
<evidence type="ECO:0000256" key="4">
    <source>
        <dbReference type="ARBA" id="ARBA00004214"/>
    </source>
</evidence>
<evidence type="ECO:0000256" key="14">
    <source>
        <dbReference type="ARBA" id="ARBA00023212"/>
    </source>
</evidence>
<name>A0A3B3SSC7_9TELE</name>
<reference evidence="27" key="2">
    <citation type="submission" date="2025-09" db="UniProtKB">
        <authorList>
            <consortium name="Ensembl"/>
        </authorList>
    </citation>
    <scope>IDENTIFICATION</scope>
</reference>
<evidence type="ECO:0000256" key="8">
    <source>
        <dbReference type="ARBA" id="ARBA00022645"/>
    </source>
</evidence>
<comment type="subcellular location">
    <subcellularLocation>
        <location evidence="3">Cytoplasm</location>
        <location evidence="3">Cytoskeleton</location>
        <location evidence="3">Spindle</location>
    </subcellularLocation>
    <subcellularLocation>
        <location evidence="5">Cytoplasm</location>
        <location evidence="5">Cytosol</location>
    </subcellularLocation>
    <subcellularLocation>
        <location evidence="4">Midbody</location>
    </subcellularLocation>
    <subcellularLocation>
        <location evidence="2">Nucleus</location>
    </subcellularLocation>
</comment>
<evidence type="ECO:0000256" key="15">
    <source>
        <dbReference type="ARBA" id="ARBA00023242"/>
    </source>
</evidence>
<evidence type="ECO:0000256" key="5">
    <source>
        <dbReference type="ARBA" id="ARBA00004514"/>
    </source>
</evidence>
<keyword evidence="28" id="KW-1185">Reference proteome</keyword>
<accession>A0A3B3SSC7</accession>
<dbReference type="InterPro" id="IPR040626">
    <property type="entry name" value="Pepdidase_M14_N"/>
</dbReference>
<dbReference type="GO" id="GO:0006508">
    <property type="term" value="P:proteolysis"/>
    <property type="evidence" value="ECO:0007669"/>
    <property type="project" value="UniProtKB-KW"/>
</dbReference>
<protein>
    <recommendedName>
        <fullName evidence="16">Cytosolic carboxypeptidase-like protein 5</fullName>
        <ecNumber evidence="19">3.4.17.24</ecNumber>
    </recommendedName>
    <alternativeName>
        <fullName evidence="22">ATP/GTP-binding protein-like 5</fullName>
    </alternativeName>
    <alternativeName>
        <fullName evidence="21">Protein deglutamylase CCP5</fullName>
    </alternativeName>
</protein>
<dbReference type="GO" id="GO:0008270">
    <property type="term" value="F:zinc ion binding"/>
    <property type="evidence" value="ECO:0007669"/>
    <property type="project" value="InterPro"/>
</dbReference>
<dbReference type="SUPFAM" id="SSF53187">
    <property type="entry name" value="Zn-dependent exopeptidases"/>
    <property type="match status" value="1"/>
</dbReference>
<dbReference type="PANTHER" id="PTHR12756">
    <property type="entry name" value="CYTOSOLIC CARBOXYPEPTIDASE"/>
    <property type="match status" value="1"/>
</dbReference>
<keyword evidence="9" id="KW-0645">Protease</keyword>
<dbReference type="PROSITE" id="PS52035">
    <property type="entry name" value="PEPTIDASE_M14"/>
    <property type="match status" value="1"/>
</dbReference>
<comment type="catalytic activity">
    <reaction evidence="18">
        <text>C-terminal L-alpha-aminoacyl-L-glutamyl-[tubulin] + H2O = C-terminal L-alpha-aminoacyl-[tubulin] + L-glutamate</text>
        <dbReference type="Rhea" id="RHEA:63796"/>
        <dbReference type="Rhea" id="RHEA-COMP:16436"/>
        <dbReference type="Rhea" id="RHEA-COMP:16437"/>
        <dbReference type="ChEBI" id="CHEBI:15377"/>
        <dbReference type="ChEBI" id="CHEBI:29985"/>
        <dbReference type="ChEBI" id="CHEBI:90782"/>
        <dbReference type="ChEBI" id="CHEBI:149556"/>
        <dbReference type="EC" id="3.4.17.24"/>
    </reaction>
    <physiologicalReaction direction="left-to-right" evidence="18">
        <dbReference type="Rhea" id="RHEA:63797"/>
    </physiologicalReaction>
</comment>
<dbReference type="CDD" id="cd06236">
    <property type="entry name" value="M14_AGBL5_like"/>
    <property type="match status" value="1"/>
</dbReference>
<keyword evidence="10" id="KW-0479">Metal-binding</keyword>
<comment type="cofactor">
    <cofactor evidence="1">
        <name>Zn(2+)</name>
        <dbReference type="ChEBI" id="CHEBI:29105"/>
    </cofactor>
</comment>
<evidence type="ECO:0000256" key="19">
    <source>
        <dbReference type="ARBA" id="ARBA00026108"/>
    </source>
</evidence>
<dbReference type="Proteomes" id="UP000261540">
    <property type="component" value="Unplaced"/>
</dbReference>
<dbReference type="GO" id="GO:0005829">
    <property type="term" value="C:cytosol"/>
    <property type="evidence" value="ECO:0007669"/>
    <property type="project" value="UniProtKB-SubCell"/>
</dbReference>
<keyword evidence="15" id="KW-0539">Nucleus</keyword>
<dbReference type="InterPro" id="IPR000834">
    <property type="entry name" value="Peptidase_M14"/>
</dbReference>
<dbReference type="PANTHER" id="PTHR12756:SF12">
    <property type="entry name" value="CYTOSOLIC CARBOXYPEPTIDASE-LIKE PROTEIN 5"/>
    <property type="match status" value="1"/>
</dbReference>
<evidence type="ECO:0000256" key="24">
    <source>
        <dbReference type="PROSITE-ProRule" id="PRU01379"/>
    </source>
</evidence>
<dbReference type="GeneTree" id="ENSGT00940000158032"/>
<evidence type="ECO:0000256" key="25">
    <source>
        <dbReference type="SAM" id="MobiDB-lite"/>
    </source>
</evidence>
<dbReference type="AlphaFoldDB" id="A0A3B3SSC7"/>
<dbReference type="Pfam" id="PF00246">
    <property type="entry name" value="Peptidase_M14"/>
    <property type="match status" value="1"/>
</dbReference>
<evidence type="ECO:0000256" key="13">
    <source>
        <dbReference type="ARBA" id="ARBA00023049"/>
    </source>
</evidence>
<comment type="similarity">
    <text evidence="6 24">Belongs to the peptidase M14 family.</text>
</comment>
<evidence type="ECO:0000256" key="17">
    <source>
        <dbReference type="ARBA" id="ARBA00024524"/>
    </source>
</evidence>
<keyword evidence="14" id="KW-0206">Cytoskeleton</keyword>
<evidence type="ECO:0000256" key="12">
    <source>
        <dbReference type="ARBA" id="ARBA00022833"/>
    </source>
</evidence>
<feature type="region of interest" description="Disordered" evidence="25">
    <location>
        <begin position="573"/>
        <end position="630"/>
    </location>
</feature>
<evidence type="ECO:0000313" key="27">
    <source>
        <dbReference type="Ensembl" id="ENSPKIP00000033612.1"/>
    </source>
</evidence>
<keyword evidence="13" id="KW-0482">Metalloprotease</keyword>
<evidence type="ECO:0000256" key="16">
    <source>
        <dbReference type="ARBA" id="ARBA00024141"/>
    </source>
</evidence>
<dbReference type="Pfam" id="PF18027">
    <property type="entry name" value="Pepdidase_M14_N"/>
    <property type="match status" value="1"/>
</dbReference>
<evidence type="ECO:0000256" key="9">
    <source>
        <dbReference type="ARBA" id="ARBA00022670"/>
    </source>
</evidence>
<comment type="catalytic activity">
    <reaction evidence="20">
        <text>(L-glutamyl)(n+1)-gamma-L-glutamyl-L-glutamyl-[protein] + H2O = (L-glutamyl)(n)-gamma-L-glutamyl-L-glutamyl-[protein] + L-glutamate</text>
        <dbReference type="Rhea" id="RHEA:60004"/>
        <dbReference type="Rhea" id="RHEA-COMP:15519"/>
        <dbReference type="Rhea" id="RHEA-COMP:15675"/>
        <dbReference type="ChEBI" id="CHEBI:15377"/>
        <dbReference type="ChEBI" id="CHEBI:29985"/>
        <dbReference type="ChEBI" id="CHEBI:143623"/>
    </reaction>
    <physiologicalReaction direction="left-to-right" evidence="20">
        <dbReference type="Rhea" id="RHEA:60005"/>
    </physiologicalReaction>
</comment>
<comment type="catalytic activity">
    <reaction evidence="17">
        <text>C-terminal L-alpha-aminoacyl-L-glutamyl-L-glutamyl-[tubulin] + H2O = C-terminal L-alpha-aminoacyl-L-glutamyl-[tubulin] + L-glutamate</text>
        <dbReference type="Rhea" id="RHEA:63792"/>
        <dbReference type="Rhea" id="RHEA-COMP:16435"/>
        <dbReference type="Rhea" id="RHEA-COMP:16436"/>
        <dbReference type="ChEBI" id="CHEBI:15377"/>
        <dbReference type="ChEBI" id="CHEBI:29985"/>
        <dbReference type="ChEBI" id="CHEBI:149555"/>
        <dbReference type="ChEBI" id="CHEBI:149556"/>
        <dbReference type="EC" id="3.4.17.24"/>
    </reaction>
    <physiologicalReaction direction="left-to-right" evidence="17">
        <dbReference type="Rhea" id="RHEA:63793"/>
    </physiologicalReaction>
</comment>
<organism evidence="27 28">
    <name type="scientific">Paramormyrops kingsleyae</name>
    <dbReference type="NCBI Taxonomy" id="1676925"/>
    <lineage>
        <taxon>Eukaryota</taxon>
        <taxon>Metazoa</taxon>
        <taxon>Chordata</taxon>
        <taxon>Craniata</taxon>
        <taxon>Vertebrata</taxon>
        <taxon>Euteleostomi</taxon>
        <taxon>Actinopterygii</taxon>
        <taxon>Neopterygii</taxon>
        <taxon>Teleostei</taxon>
        <taxon>Osteoglossocephala</taxon>
        <taxon>Osteoglossomorpha</taxon>
        <taxon>Osteoglossiformes</taxon>
        <taxon>Mormyridae</taxon>
        <taxon>Paramormyrops</taxon>
    </lineage>
</organism>
<keyword evidence="8" id="KW-0121">Carboxypeptidase</keyword>
<feature type="active site" description="Proton donor/acceptor" evidence="24">
    <location>
        <position position="486"/>
    </location>
</feature>
<evidence type="ECO:0000256" key="10">
    <source>
        <dbReference type="ARBA" id="ARBA00022723"/>
    </source>
</evidence>
<evidence type="ECO:0000259" key="26">
    <source>
        <dbReference type="PROSITE" id="PS52035"/>
    </source>
</evidence>
<evidence type="ECO:0000256" key="2">
    <source>
        <dbReference type="ARBA" id="ARBA00004123"/>
    </source>
</evidence>
<reference evidence="27" key="1">
    <citation type="submission" date="2025-08" db="UniProtKB">
        <authorList>
            <consortium name="Ensembl"/>
        </authorList>
    </citation>
    <scope>IDENTIFICATION</scope>
</reference>
<evidence type="ECO:0000256" key="21">
    <source>
        <dbReference type="ARBA" id="ARBA00032753"/>
    </source>
</evidence>
<evidence type="ECO:0000256" key="18">
    <source>
        <dbReference type="ARBA" id="ARBA00024627"/>
    </source>
</evidence>
<dbReference type="GO" id="GO:0005634">
    <property type="term" value="C:nucleus"/>
    <property type="evidence" value="ECO:0007669"/>
    <property type="project" value="UniProtKB-SubCell"/>
</dbReference>
<dbReference type="GO" id="GO:0004181">
    <property type="term" value="F:metallocarboxypeptidase activity"/>
    <property type="evidence" value="ECO:0007669"/>
    <property type="project" value="InterPro"/>
</dbReference>
<dbReference type="EC" id="3.4.17.24" evidence="19"/>
<dbReference type="InterPro" id="IPR034286">
    <property type="entry name" value="M14_AGBL5-like"/>
</dbReference>
<keyword evidence="11" id="KW-0378">Hydrolase</keyword>
<evidence type="ECO:0000256" key="7">
    <source>
        <dbReference type="ARBA" id="ARBA00022490"/>
    </source>
</evidence>
<feature type="compositionally biased region" description="Polar residues" evidence="25">
    <location>
        <begin position="590"/>
        <end position="630"/>
    </location>
</feature>
<sequence length="712" mass="79724">MEFRFGNLTFSSKFDSGNLAQVERVDHCQSEGERAGLGPSITGEPGGLPDYEFNVWTKPDCAETEFENGNRSWFYFSVRGGTPGRLLKVNVMNMNKQIRLYSQGMAPLVRTLPVRPRWERVRERPTFEMIESQFILSFSHRFLEGRGTTTYFAFCYPFSYSECQDMLLQLDQRSRSVMPMSLSPLDSVYYHRELLCHSLDGHRVDLITVTSCHGMMEERETRLEKLFPDCATPRPHRFTGKRVFFLSSRVHPGETPSSFVFNGFLNFILKQDDPRAQALRRMFVFKLIPMLNPDGVVRGHYRTDSRGVNLNRQYLNPSFELHPSIYAAKAVILYHHVTKSSNHSNTKCLNTFDLERSNNLRNDREQGHCDEEEGLKSRPSGEPLQPSESIPPQESGIAYYVDLHGHASKRGCFMYGNSLSVENDHVENLLYPKLISFNSAHFDFVGCNFSEKNMYAKDKRDGQSKEGSGRVAIHKAIGLVHSYTLECNYNTGRSVSSIPPACHDNGRATPPPPPAFPPKYTPEIFEQVGRAVAVAALDMAECNPWPRLILSEHSCLTNLRAWMLRHVRNNKAANSSVRRHGVKAPPPRTLGSSSSASETALNRTRSNSSGTCSYGQQTPPQLKSSPSFTFGCSQVPRTPGPIAGLHRGGHKALGPVRGKLADTPCWESARGSATVLRGGCVAQGFVLHPGFSILCPANETAFPWYPVNSLNA</sequence>
<evidence type="ECO:0000256" key="20">
    <source>
        <dbReference type="ARBA" id="ARBA00029302"/>
    </source>
</evidence>
<feature type="compositionally biased region" description="Basic and acidic residues" evidence="25">
    <location>
        <begin position="359"/>
        <end position="369"/>
    </location>
</feature>
<evidence type="ECO:0000256" key="6">
    <source>
        <dbReference type="ARBA" id="ARBA00005988"/>
    </source>
</evidence>
<evidence type="ECO:0000256" key="1">
    <source>
        <dbReference type="ARBA" id="ARBA00001947"/>
    </source>
</evidence>